<dbReference type="PROSITE" id="PS00636">
    <property type="entry name" value="DNAJ_1"/>
    <property type="match status" value="1"/>
</dbReference>
<dbReference type="InterPro" id="IPR001623">
    <property type="entry name" value="DnaJ_domain"/>
</dbReference>
<name>A0A179I5K0_CORDF</name>
<feature type="region of interest" description="Disordered" evidence="1">
    <location>
        <begin position="75"/>
        <end position="359"/>
    </location>
</feature>
<dbReference type="InterPro" id="IPR050817">
    <property type="entry name" value="DjlA_DnaK_co-chaperone"/>
</dbReference>
<dbReference type="EMBL" id="LUKN01003136">
    <property type="protein sequence ID" value="OAQ97965.1"/>
    <property type="molecule type" value="Genomic_DNA"/>
</dbReference>
<dbReference type="SUPFAM" id="SSF46565">
    <property type="entry name" value="Chaperone J-domain"/>
    <property type="match status" value="1"/>
</dbReference>
<feature type="compositionally biased region" description="Pro residues" evidence="1">
    <location>
        <begin position="109"/>
        <end position="120"/>
    </location>
</feature>
<dbReference type="PROSITE" id="PS50076">
    <property type="entry name" value="DNAJ_2"/>
    <property type="match status" value="1"/>
</dbReference>
<dbReference type="InterPro" id="IPR036869">
    <property type="entry name" value="J_dom_sf"/>
</dbReference>
<evidence type="ECO:0000259" key="2">
    <source>
        <dbReference type="PROSITE" id="PS50076"/>
    </source>
</evidence>
<dbReference type="OrthoDB" id="10250354at2759"/>
<dbReference type="Gene3D" id="1.10.287.110">
    <property type="entry name" value="DnaJ domain"/>
    <property type="match status" value="1"/>
</dbReference>
<feature type="region of interest" description="Disordered" evidence="1">
    <location>
        <begin position="480"/>
        <end position="576"/>
    </location>
</feature>
<gene>
    <name evidence="3" type="ORF">LLEC1_00522</name>
</gene>
<feature type="compositionally biased region" description="Polar residues" evidence="1">
    <location>
        <begin position="306"/>
        <end position="325"/>
    </location>
</feature>
<feature type="compositionally biased region" description="Polar residues" evidence="1">
    <location>
        <begin position="441"/>
        <end position="459"/>
    </location>
</feature>
<proteinExistence type="predicted"/>
<accession>A0A179I5K0</accession>
<feature type="compositionally biased region" description="Polar residues" evidence="1">
    <location>
        <begin position="538"/>
        <end position="556"/>
    </location>
</feature>
<feature type="region of interest" description="Disordered" evidence="1">
    <location>
        <begin position="588"/>
        <end position="661"/>
    </location>
</feature>
<feature type="compositionally biased region" description="Pro residues" evidence="1">
    <location>
        <begin position="176"/>
        <end position="185"/>
    </location>
</feature>
<dbReference type="CDD" id="cd06257">
    <property type="entry name" value="DnaJ"/>
    <property type="match status" value="1"/>
</dbReference>
<protein>
    <recommendedName>
        <fullName evidence="2">J domain-containing protein</fullName>
    </recommendedName>
</protein>
<feature type="compositionally biased region" description="Polar residues" evidence="1">
    <location>
        <begin position="337"/>
        <end position="352"/>
    </location>
</feature>
<dbReference type="InterPro" id="IPR018253">
    <property type="entry name" value="DnaJ_domain_CS"/>
</dbReference>
<reference evidence="3 4" key="1">
    <citation type="submission" date="2016-03" db="EMBL/GenBank/DDBJ databases">
        <title>Fine-scale spatial genetic structure of a fungal parasite of coffee scale insects.</title>
        <authorList>
            <person name="Jackson D."/>
            <person name="Zemenick K.A."/>
            <person name="Malloure B."/>
            <person name="Quandt C.A."/>
            <person name="James T.Y."/>
        </authorList>
    </citation>
    <scope>NUCLEOTIDE SEQUENCE [LARGE SCALE GENOMIC DNA]</scope>
    <source>
        <strain evidence="3 4">UM487</strain>
    </source>
</reference>
<evidence type="ECO:0000256" key="1">
    <source>
        <dbReference type="SAM" id="MobiDB-lite"/>
    </source>
</evidence>
<feature type="compositionally biased region" description="Low complexity" evidence="1">
    <location>
        <begin position="637"/>
        <end position="648"/>
    </location>
</feature>
<dbReference type="AlphaFoldDB" id="A0A179I5K0"/>
<keyword evidence="4" id="KW-1185">Reference proteome</keyword>
<feature type="compositionally biased region" description="Basic and acidic residues" evidence="1">
    <location>
        <begin position="279"/>
        <end position="292"/>
    </location>
</feature>
<dbReference type="PRINTS" id="PR00625">
    <property type="entry name" value="JDOMAIN"/>
</dbReference>
<evidence type="ECO:0000313" key="3">
    <source>
        <dbReference type="EMBL" id="OAQ97965.1"/>
    </source>
</evidence>
<dbReference type="Proteomes" id="UP000243081">
    <property type="component" value="Unassembled WGS sequence"/>
</dbReference>
<organism evidence="3 4">
    <name type="scientific">Cordyceps confragosa</name>
    <name type="common">Lecanicillium lecanii</name>
    <dbReference type="NCBI Taxonomy" id="2714763"/>
    <lineage>
        <taxon>Eukaryota</taxon>
        <taxon>Fungi</taxon>
        <taxon>Dikarya</taxon>
        <taxon>Ascomycota</taxon>
        <taxon>Pezizomycotina</taxon>
        <taxon>Sordariomycetes</taxon>
        <taxon>Hypocreomycetidae</taxon>
        <taxon>Hypocreales</taxon>
        <taxon>Cordycipitaceae</taxon>
        <taxon>Akanthomyces</taxon>
    </lineage>
</organism>
<feature type="region of interest" description="Disordered" evidence="1">
    <location>
        <begin position="441"/>
        <end position="463"/>
    </location>
</feature>
<dbReference type="Pfam" id="PF00226">
    <property type="entry name" value="DnaJ"/>
    <property type="match status" value="1"/>
</dbReference>
<dbReference type="OMA" id="YGPPKAN"/>
<dbReference type="PANTHER" id="PTHR24074">
    <property type="entry name" value="CO-CHAPERONE PROTEIN DJLA"/>
    <property type="match status" value="1"/>
</dbReference>
<feature type="compositionally biased region" description="Polar residues" evidence="1">
    <location>
        <begin position="480"/>
        <end position="507"/>
    </location>
</feature>
<dbReference type="SMART" id="SM00271">
    <property type="entry name" value="DnaJ"/>
    <property type="match status" value="1"/>
</dbReference>
<sequence>MGETRDYYADLELPPTADITEIKKQFRKLVWRRRSFADRTTALKYHPDRNPGREQEVNAKFQIIQSAHEVLGDATEKSKYDASYSGKTSRYPTASGRKGNPWSEAAQNFPPPPRRNPPGGRPAASGGGAQRWSSRFSAGVPPTAKQYNTADSETKKNAAKAFDTMRKSQAKKPQAKPEPPPPPPRTQTGRERAEASFGTRKTSQASRPPATESDASYRKPAPRYYEVGSQPRPPMPDPLSQFRDNGAQPDARYSSQYTTHGGEKINPFEGIHRTSSMRETAEDHTRRSRADDANNGSAGAYAKPAFQQQAQRSGSADSTRAQPDSESMYANPPRTYQYKTSTSLSTQSKHAMSSSYFGSLSSVYNPQPDKLASSGCQAIPPESPQFEKQLQAILARLIDAHDPNPLLSSNDPHIPRRDFADKDCAGSFNIKVDDDTFQNLVNSRSSSRPRPTHQSSFDKTNVDDINTKFSKEYAKNLWNFTAGSPTSDKPGTQQDNSESPNSKQSNPVYGAAGATEPSAHETCFNPGGWSDKFGPQTFVPQQAPTAAVSPTRTSRTNSRKNKAAKSNANHPIVINDSDDDEVLYAWPGRKAKGEGQSTDSPQEMDIDTPPVVPPRPPASARGIYVEPTRPEWRSDDAQPAAESSAPASHLGTTSAPHVGGSEDSEEFIATFDDLKNVAPFAQQKTGLKSFTDLKDNLPFDSRASDEVPLQIPKVQPLVFPTPPIAPRPPPTVAIETVMPSDSSWNKYLDDFGMYLQEWELFNAQVVDHFATRNAHIRRDRESKGYAFLGSRSESEIQEYISCVQQDNDVRRRWNAACEDHEERFREFMAFRGRMKKKNGQ</sequence>
<evidence type="ECO:0000313" key="4">
    <source>
        <dbReference type="Proteomes" id="UP000243081"/>
    </source>
</evidence>
<comment type="caution">
    <text evidence="3">The sequence shown here is derived from an EMBL/GenBank/DDBJ whole genome shotgun (WGS) entry which is preliminary data.</text>
</comment>
<feature type="domain" description="J" evidence="2">
    <location>
        <begin position="6"/>
        <end position="84"/>
    </location>
</feature>